<evidence type="ECO:0000259" key="4">
    <source>
        <dbReference type="SMART" id="SM00322"/>
    </source>
</evidence>
<dbReference type="Proteomes" id="UP000585474">
    <property type="component" value="Unassembled WGS sequence"/>
</dbReference>
<sequence>MSVQVTPSKRPYDRRHSEPNGKRKWHKSSVLLEKVAASYHKYVRKTGVKVRVEETVPGCDERVIVVIIGSDKDNEVIVERSKEDGDGTNANEEADDANEHDEDDDKKSIPVDDSQSEKGMSSVQKALLLVFERMVEGESETKEGDEQSNKSSTFVVRLLVLSSQVGCLLGKGGSVIKQMSSDSGAQIRILPREKLPPCASPFDELLQITGEVDTVKRALQSVSQQLLEHPSNDQDSIPTIASGPSSHSFGNPLSRPEEYPPPKDIITFRLLCHEEKVGGVIGKGGTIVKALQHETGCEIKVLERVSDSEDRIIVISGPALMQHPDDRLSATQDAVLRILSRIVRATPESKENTVTGKLLVSSHQIGCLLGKGGAVIAEMRKSSGAYIRILGKDQLPICASDNEELVHINGEFEAVQDAFMQITTRLQNHFFRDAFPSINHPSYVGREHSPPGMPGFPPNISERKPSSTWGPQGLAEGGGPLGLPDYTGAPQRRIGGFGGGSHLAIITNTTVEVVVPRSIVPVIYGEDGGCLKQIREDVALAFKFNTSCGGEGRGQLTKVHVKASSLVGRLEVDSAKEAEVETLGLYHGACMGPQIDVRTDVRWVDMGVCMIHVPCIKWVVLVRAPRVPQELVLMVRAPWSALSLKLFHRWRYTPRYWWGPMGSLTLEVGYNPGVSRGDALGGEPSSKFPLPKLMPPCTHAFTTRVSVCMHMEIFGDGALGSWKDFRIQVDMEFRIPAVSVWLPEFSLQQGRGVQKSDPPVQTARTDPFNGVRISDAKITITDPKPGATETMIIISGTPEQTHAAQSLIQAFVLSETEAS</sequence>
<dbReference type="GO" id="GO:0003723">
    <property type="term" value="F:RNA binding"/>
    <property type="evidence" value="ECO:0007669"/>
    <property type="project" value="UniProtKB-UniRule"/>
</dbReference>
<feature type="compositionally biased region" description="Basic and acidic residues" evidence="3">
    <location>
        <begin position="10"/>
        <end position="21"/>
    </location>
</feature>
<keyword evidence="2" id="KW-0694">RNA-binding</keyword>
<dbReference type="InterPro" id="IPR036612">
    <property type="entry name" value="KH_dom_type_1_sf"/>
</dbReference>
<dbReference type="EMBL" id="BJWL01000011">
    <property type="protein sequence ID" value="GFY96038.1"/>
    <property type="molecule type" value="Genomic_DNA"/>
</dbReference>
<feature type="domain" description="K Homology" evidence="4">
    <location>
        <begin position="264"/>
        <end position="340"/>
    </location>
</feature>
<evidence type="ECO:0000256" key="3">
    <source>
        <dbReference type="SAM" id="MobiDB-lite"/>
    </source>
</evidence>
<gene>
    <name evidence="5" type="ORF">Acr_11g0003440</name>
</gene>
<dbReference type="CDD" id="cd22460">
    <property type="entry name" value="KH-I_PEPPER_rpt2_like"/>
    <property type="match status" value="2"/>
</dbReference>
<comment type="caution">
    <text evidence="5">The sequence shown here is derived from an EMBL/GenBank/DDBJ whole genome shotgun (WGS) entry which is preliminary data.</text>
</comment>
<name>A0A7J0FBH5_9ERIC</name>
<dbReference type="Gene3D" id="3.30.1370.10">
    <property type="entry name" value="K Homology domain, type 1"/>
    <property type="match status" value="4"/>
</dbReference>
<organism evidence="5 6">
    <name type="scientific">Actinidia rufa</name>
    <dbReference type="NCBI Taxonomy" id="165716"/>
    <lineage>
        <taxon>Eukaryota</taxon>
        <taxon>Viridiplantae</taxon>
        <taxon>Streptophyta</taxon>
        <taxon>Embryophyta</taxon>
        <taxon>Tracheophyta</taxon>
        <taxon>Spermatophyta</taxon>
        <taxon>Magnoliopsida</taxon>
        <taxon>eudicotyledons</taxon>
        <taxon>Gunneridae</taxon>
        <taxon>Pentapetalae</taxon>
        <taxon>asterids</taxon>
        <taxon>Ericales</taxon>
        <taxon>Actinidiaceae</taxon>
        <taxon>Actinidia</taxon>
    </lineage>
</organism>
<proteinExistence type="predicted"/>
<feature type="domain" description="K Homology" evidence="4">
    <location>
        <begin position="507"/>
        <end position="584"/>
    </location>
</feature>
<accession>A0A7J0FBH5</accession>
<keyword evidence="1" id="KW-0677">Repeat</keyword>
<feature type="domain" description="K Homology" evidence="4">
    <location>
        <begin position="352"/>
        <end position="427"/>
    </location>
</feature>
<dbReference type="SUPFAM" id="SSF54791">
    <property type="entry name" value="Eukaryotic type KH-domain (KH-domain type I)"/>
    <property type="match status" value="4"/>
</dbReference>
<dbReference type="SMART" id="SM00322">
    <property type="entry name" value="KH"/>
    <property type="match status" value="4"/>
</dbReference>
<dbReference type="Pfam" id="PF00013">
    <property type="entry name" value="KH_1"/>
    <property type="match status" value="3"/>
</dbReference>
<dbReference type="OrthoDB" id="442947at2759"/>
<evidence type="ECO:0000256" key="2">
    <source>
        <dbReference type="PROSITE-ProRule" id="PRU00117"/>
    </source>
</evidence>
<evidence type="ECO:0000313" key="5">
    <source>
        <dbReference type="EMBL" id="GFY96038.1"/>
    </source>
</evidence>
<dbReference type="AlphaFoldDB" id="A0A7J0FBH5"/>
<evidence type="ECO:0000256" key="1">
    <source>
        <dbReference type="ARBA" id="ARBA00022737"/>
    </source>
</evidence>
<protein>
    <recommendedName>
        <fullName evidence="4">K Homology domain-containing protein</fullName>
    </recommendedName>
</protein>
<feature type="region of interest" description="Disordered" evidence="3">
    <location>
        <begin position="226"/>
        <end position="258"/>
    </location>
</feature>
<feature type="region of interest" description="Disordered" evidence="3">
    <location>
        <begin position="1"/>
        <end position="27"/>
    </location>
</feature>
<feature type="domain" description="K Homology" evidence="4">
    <location>
        <begin position="152"/>
        <end position="227"/>
    </location>
</feature>
<dbReference type="InterPro" id="IPR004088">
    <property type="entry name" value="KH_dom_type_1"/>
</dbReference>
<feature type="compositionally biased region" description="Polar residues" evidence="3">
    <location>
        <begin position="233"/>
        <end position="251"/>
    </location>
</feature>
<evidence type="ECO:0000313" key="6">
    <source>
        <dbReference type="Proteomes" id="UP000585474"/>
    </source>
</evidence>
<feature type="compositionally biased region" description="Acidic residues" evidence="3">
    <location>
        <begin position="92"/>
        <end position="104"/>
    </location>
</feature>
<keyword evidence="6" id="KW-1185">Reference proteome</keyword>
<dbReference type="InterPro" id="IPR004087">
    <property type="entry name" value="KH_dom"/>
</dbReference>
<feature type="region of interest" description="Disordered" evidence="3">
    <location>
        <begin position="79"/>
        <end position="120"/>
    </location>
</feature>
<reference evidence="5 6" key="1">
    <citation type="submission" date="2019-07" db="EMBL/GenBank/DDBJ databases">
        <title>De Novo Assembly of kiwifruit Actinidia rufa.</title>
        <authorList>
            <person name="Sugita-Konishi S."/>
            <person name="Sato K."/>
            <person name="Mori E."/>
            <person name="Abe Y."/>
            <person name="Kisaki G."/>
            <person name="Hamano K."/>
            <person name="Suezawa K."/>
            <person name="Otani M."/>
            <person name="Fukuda T."/>
            <person name="Manabe T."/>
            <person name="Gomi K."/>
            <person name="Tabuchi M."/>
            <person name="Akimitsu K."/>
            <person name="Kataoka I."/>
        </authorList>
    </citation>
    <scope>NUCLEOTIDE SEQUENCE [LARGE SCALE GENOMIC DNA]</scope>
    <source>
        <strain evidence="6">cv. Fuchu</strain>
    </source>
</reference>
<dbReference type="PANTHER" id="PTHR10288">
    <property type="entry name" value="KH DOMAIN CONTAINING RNA BINDING PROTEIN"/>
    <property type="match status" value="1"/>
</dbReference>
<dbReference type="PROSITE" id="PS50084">
    <property type="entry name" value="KH_TYPE_1"/>
    <property type="match status" value="4"/>
</dbReference>